<comment type="caution">
    <text evidence="1">The sequence shown here is derived from an EMBL/GenBank/DDBJ whole genome shotgun (WGS) entry which is preliminary data.</text>
</comment>
<evidence type="ECO:0000313" key="1">
    <source>
        <dbReference type="EMBL" id="CAG8856083.1"/>
    </source>
</evidence>
<feature type="non-terminal residue" evidence="1">
    <location>
        <position position="41"/>
    </location>
</feature>
<feature type="non-terminal residue" evidence="1">
    <location>
        <position position="1"/>
    </location>
</feature>
<dbReference type="Proteomes" id="UP000789901">
    <property type="component" value="Unassembled WGS sequence"/>
</dbReference>
<name>A0ABN7XL86_GIGMA</name>
<organism evidence="1 2">
    <name type="scientific">Gigaspora margarita</name>
    <dbReference type="NCBI Taxonomy" id="4874"/>
    <lineage>
        <taxon>Eukaryota</taxon>
        <taxon>Fungi</taxon>
        <taxon>Fungi incertae sedis</taxon>
        <taxon>Mucoromycota</taxon>
        <taxon>Glomeromycotina</taxon>
        <taxon>Glomeromycetes</taxon>
        <taxon>Diversisporales</taxon>
        <taxon>Gigasporaceae</taxon>
        <taxon>Gigaspora</taxon>
    </lineage>
</organism>
<keyword evidence="2" id="KW-1185">Reference proteome</keyword>
<accession>A0ABN7XL86</accession>
<evidence type="ECO:0000313" key="2">
    <source>
        <dbReference type="Proteomes" id="UP000789901"/>
    </source>
</evidence>
<protein>
    <submittedName>
        <fullName evidence="1">25159_t:CDS:1</fullName>
    </submittedName>
</protein>
<sequence length="41" mass="4656">PNLSRVNLNLQTCDKIIAAYYANHNIRVEIAIKILAPYNNT</sequence>
<proteinExistence type="predicted"/>
<reference evidence="1 2" key="1">
    <citation type="submission" date="2021-06" db="EMBL/GenBank/DDBJ databases">
        <authorList>
            <person name="Kallberg Y."/>
            <person name="Tangrot J."/>
            <person name="Rosling A."/>
        </authorList>
    </citation>
    <scope>NUCLEOTIDE SEQUENCE [LARGE SCALE GENOMIC DNA]</scope>
    <source>
        <strain evidence="1 2">120-4 pot B 10/14</strain>
    </source>
</reference>
<dbReference type="EMBL" id="CAJVQB010155997">
    <property type="protein sequence ID" value="CAG8856083.1"/>
    <property type="molecule type" value="Genomic_DNA"/>
</dbReference>
<gene>
    <name evidence="1" type="ORF">GMARGA_LOCUS44904</name>
</gene>